<dbReference type="Gene3D" id="3.40.50.2000">
    <property type="entry name" value="Glycogen Phosphorylase B"/>
    <property type="match status" value="1"/>
</dbReference>
<dbReference type="PANTHER" id="PTHR46660">
    <property type="match status" value="1"/>
</dbReference>
<evidence type="ECO:0000259" key="2">
    <source>
        <dbReference type="Pfam" id="PF00534"/>
    </source>
</evidence>
<dbReference type="PANTHER" id="PTHR46660:SF2">
    <property type="entry name" value="GLYCOSYLTRANSFERASE 1 DOMAIN-CONTAINING PROTEIN 1"/>
    <property type="match status" value="1"/>
</dbReference>
<feature type="region of interest" description="Disordered" evidence="1">
    <location>
        <begin position="1"/>
        <end position="22"/>
    </location>
</feature>
<dbReference type="EMBL" id="CP007152">
    <property type="protein sequence ID" value="AHI31310.1"/>
    <property type="molecule type" value="Genomic_DNA"/>
</dbReference>
<reference evidence="3 4" key="1">
    <citation type="journal article" date="2014" name="Genome Announc.">
        <title>Draft Genome Sequences of Marinobacter similis A3d10T and Marinobacter salarius R9SW1T.</title>
        <authorList>
            <person name="Ivanova E.P."/>
            <person name="Ng H.J."/>
            <person name="Webb H.K."/>
            <person name="Feng G."/>
            <person name="Oshima K."/>
            <person name="Hattori M."/>
            <person name="Ohkuma M."/>
            <person name="Sergeev A.F."/>
            <person name="Mikhailov V.V."/>
            <person name="Crawford R.J."/>
            <person name="Sawabe T."/>
        </authorList>
    </citation>
    <scope>NUCLEOTIDE SEQUENCE [LARGE SCALE GENOMIC DNA]</scope>
    <source>
        <strain evidence="4">A3d10 and R9SW1</strain>
    </source>
</reference>
<dbReference type="SUPFAM" id="SSF53756">
    <property type="entry name" value="UDP-Glycosyltransferase/glycogen phosphorylase"/>
    <property type="match status" value="1"/>
</dbReference>
<dbReference type="Pfam" id="PF00534">
    <property type="entry name" value="Glycos_transf_1"/>
    <property type="match status" value="1"/>
</dbReference>
<dbReference type="KEGG" id="msr:AU15_08110"/>
<sequence>MKILMETDTHENHPEYPGATGLQAGNRATADRWCRLLEQAGHRVFVVTEYNNEPCDLYIALHAWRSHEAVLRFRDRNPETPIIVVLTGTDIYDHQYRYPEQTLHSMALADCLVGLHHRVGRDIPERFVPKLVTVLQSADRPGGNAGVDTRHFDVCVIGHLREEKDPLRAAIAARTLPPGSTIRVLNAGKAHSQDWARRAIAEQEANPRFQWLGEIDRPSTHQLMNRCRAMVISSVMEGGANVVSEACRAGLPVIASDISGNIGLLGEDYPGYFRVGDEADLAKVLLWAEQSPEYLGELTDRVTELASCFVPEAEQAALLTAIEKARAKGDRLNP</sequence>
<gene>
    <name evidence="3" type="ORF">AU15_08110</name>
</gene>
<dbReference type="Proteomes" id="UP000035081">
    <property type="component" value="Chromosome"/>
</dbReference>
<name>W5YQI4_9GAMM</name>
<evidence type="ECO:0000256" key="1">
    <source>
        <dbReference type="SAM" id="MobiDB-lite"/>
    </source>
</evidence>
<dbReference type="NCBIfam" id="TIGR04348">
    <property type="entry name" value="selenoneine biosynthesis selenosugar synthase SenB"/>
    <property type="match status" value="1"/>
</dbReference>
<keyword evidence="3" id="KW-0808">Transferase</keyword>
<feature type="domain" description="Glycosyl transferase family 1" evidence="2">
    <location>
        <begin position="150"/>
        <end position="294"/>
    </location>
</feature>
<evidence type="ECO:0000313" key="3">
    <source>
        <dbReference type="EMBL" id="AHI31310.1"/>
    </source>
</evidence>
<dbReference type="AlphaFoldDB" id="W5YQI4"/>
<dbReference type="InterPro" id="IPR052622">
    <property type="entry name" value="Glycosyltransferase_G1"/>
</dbReference>
<proteinExistence type="predicted"/>
<dbReference type="InterPro" id="IPR027627">
    <property type="entry name" value="Glycosyltransferase_put"/>
</dbReference>
<feature type="compositionally biased region" description="Basic and acidic residues" evidence="1">
    <location>
        <begin position="1"/>
        <end position="14"/>
    </location>
</feature>
<accession>W5YQI4</accession>
<dbReference type="InterPro" id="IPR001296">
    <property type="entry name" value="Glyco_trans_1"/>
</dbReference>
<dbReference type="GO" id="GO:0016757">
    <property type="term" value="F:glycosyltransferase activity"/>
    <property type="evidence" value="ECO:0007669"/>
    <property type="project" value="InterPro"/>
</dbReference>
<organism evidence="3 4">
    <name type="scientific">Marinobacter salarius</name>
    <dbReference type="NCBI Taxonomy" id="1420917"/>
    <lineage>
        <taxon>Bacteria</taxon>
        <taxon>Pseudomonadati</taxon>
        <taxon>Pseudomonadota</taxon>
        <taxon>Gammaproteobacteria</taxon>
        <taxon>Pseudomonadales</taxon>
        <taxon>Marinobacteraceae</taxon>
        <taxon>Marinobacter</taxon>
    </lineage>
</organism>
<protein>
    <submittedName>
        <fullName evidence="3">Glycosyl transferase</fullName>
    </submittedName>
</protein>
<dbReference type="HOGENOM" id="CLU_865465_0_0_6"/>
<evidence type="ECO:0000313" key="4">
    <source>
        <dbReference type="Proteomes" id="UP000035081"/>
    </source>
</evidence>